<evidence type="ECO:0000256" key="2">
    <source>
        <dbReference type="ARBA" id="ARBA00022737"/>
    </source>
</evidence>
<comment type="caution">
    <text evidence="5">The sequence shown here is derived from an EMBL/GenBank/DDBJ whole genome shotgun (WGS) entry which is preliminary data.</text>
</comment>
<proteinExistence type="predicted"/>
<reference evidence="5 6" key="1">
    <citation type="submission" date="2020-08" db="EMBL/GenBank/DDBJ databases">
        <title>Genomic Encyclopedia of Type Strains, Phase IV (KMG-IV): sequencing the most valuable type-strain genomes for metagenomic binning, comparative biology and taxonomic classification.</title>
        <authorList>
            <person name="Goeker M."/>
        </authorList>
    </citation>
    <scope>NUCLEOTIDE SEQUENCE [LARGE SCALE GENOMIC DNA]</scope>
    <source>
        <strain evidence="5 6">YIM 65646</strain>
    </source>
</reference>
<evidence type="ECO:0000313" key="5">
    <source>
        <dbReference type="EMBL" id="MBB6038291.1"/>
    </source>
</evidence>
<dbReference type="InterPro" id="IPR013519">
    <property type="entry name" value="Int_alpha_beta-p"/>
</dbReference>
<dbReference type="Pfam" id="PF01839">
    <property type="entry name" value="FG-GAP"/>
    <property type="match status" value="1"/>
</dbReference>
<organism evidence="5 6">
    <name type="scientific">Phytomonospora endophytica</name>
    <dbReference type="NCBI Taxonomy" id="714109"/>
    <lineage>
        <taxon>Bacteria</taxon>
        <taxon>Bacillati</taxon>
        <taxon>Actinomycetota</taxon>
        <taxon>Actinomycetes</taxon>
        <taxon>Micromonosporales</taxon>
        <taxon>Micromonosporaceae</taxon>
        <taxon>Phytomonospora</taxon>
    </lineage>
</organism>
<gene>
    <name evidence="5" type="ORF">HNR73_006174</name>
</gene>
<dbReference type="Gene3D" id="2.130.10.130">
    <property type="entry name" value="Integrin alpha, N-terminal"/>
    <property type="match status" value="2"/>
</dbReference>
<sequence>MNKLLLAAALAGAALTVVQPATPAAAQDYVRDEAYDLDCNGTRDVVLADEWATVGGKTYAGAFAVTYADIGGGRRTSTYSQDTAGMPDLSEYNDHFGAAHASLDWNRDGCDDLVVGAPGESIGSTGGAGMIWVIPGAPGGLNPAGAIALQQNSPDVPEVREEGDAFGAALAASVTSDGVPYLLVSAPGESIGSVEDAGAVWYWRAGAWDFISQNSTGVAGTAETRDGFGATLAVTDRYFAVGTPDEGIGWNDMAGMVHVFSNTFRAGAPTPLAGFSQDTPGISGGPETYDQFGSSLSVISYRPSASASIGALVAVGVPYEHIGDADTSFEGIAHLVQVTNGGKVTQVTAVNQATAGVPGSVEQWDEFGGDVIVAIMGDGKFGTPSTVRWVASADSGWHVFLPTKTPGTGDLRFERADPGLPAYNVGGAYGASREYLYLEEWVGAPAYAVPWSDILAGRQLTYTAIGPIMWPWPH</sequence>
<evidence type="ECO:0000313" key="6">
    <source>
        <dbReference type="Proteomes" id="UP000548476"/>
    </source>
</evidence>
<evidence type="ECO:0000256" key="3">
    <source>
        <dbReference type="ARBA" id="ARBA00023180"/>
    </source>
</evidence>
<dbReference type="AlphaFoldDB" id="A0A841FLU2"/>
<feature type="chain" id="PRO_5032424644" evidence="4">
    <location>
        <begin position="27"/>
        <end position="474"/>
    </location>
</feature>
<keyword evidence="1 4" id="KW-0732">Signal</keyword>
<dbReference type="RefSeq" id="WP_184791091.1">
    <property type="nucleotide sequence ID" value="NZ_BONT01000008.1"/>
</dbReference>
<keyword evidence="3" id="KW-0325">Glycoprotein</keyword>
<feature type="signal peptide" evidence="4">
    <location>
        <begin position="1"/>
        <end position="26"/>
    </location>
</feature>
<dbReference type="SMART" id="SM00191">
    <property type="entry name" value="Int_alpha"/>
    <property type="match status" value="2"/>
</dbReference>
<name>A0A841FLU2_9ACTN</name>
<dbReference type="InterPro" id="IPR013517">
    <property type="entry name" value="FG-GAP"/>
</dbReference>
<dbReference type="EMBL" id="JACHGT010000016">
    <property type="protein sequence ID" value="MBB6038291.1"/>
    <property type="molecule type" value="Genomic_DNA"/>
</dbReference>
<keyword evidence="6" id="KW-1185">Reference proteome</keyword>
<evidence type="ECO:0000256" key="4">
    <source>
        <dbReference type="SAM" id="SignalP"/>
    </source>
</evidence>
<evidence type="ECO:0000256" key="1">
    <source>
        <dbReference type="ARBA" id="ARBA00022729"/>
    </source>
</evidence>
<accession>A0A841FLU2</accession>
<protein>
    <submittedName>
        <fullName evidence="5">Uncharacterized protein</fullName>
    </submittedName>
</protein>
<dbReference type="Proteomes" id="UP000548476">
    <property type="component" value="Unassembled WGS sequence"/>
</dbReference>
<keyword evidence="2" id="KW-0677">Repeat</keyword>
<dbReference type="PROSITE" id="PS51470">
    <property type="entry name" value="FG_GAP"/>
    <property type="match status" value="1"/>
</dbReference>
<dbReference type="SUPFAM" id="SSF69318">
    <property type="entry name" value="Integrin alpha N-terminal domain"/>
    <property type="match status" value="1"/>
</dbReference>
<dbReference type="InterPro" id="IPR028994">
    <property type="entry name" value="Integrin_alpha_N"/>
</dbReference>